<keyword evidence="9" id="KW-1185">Reference proteome</keyword>
<dbReference type="Pfam" id="PF03453">
    <property type="entry name" value="MoeA_N"/>
    <property type="match status" value="1"/>
</dbReference>
<dbReference type="RefSeq" id="WP_380247641.1">
    <property type="nucleotide sequence ID" value="NZ_JBHUII010000001.1"/>
</dbReference>
<keyword evidence="6" id="KW-0479">Metal-binding</keyword>
<gene>
    <name evidence="8" type="primary">glp</name>
    <name evidence="8" type="ORF">ACFSKO_01465</name>
</gene>
<evidence type="ECO:0000256" key="5">
    <source>
        <dbReference type="ARBA" id="ARBA00047317"/>
    </source>
</evidence>
<dbReference type="NCBIfam" id="NF045515">
    <property type="entry name" value="Glp_gephyrin"/>
    <property type="match status" value="1"/>
</dbReference>
<dbReference type="Gene3D" id="2.40.340.10">
    <property type="entry name" value="MoeA, C-terminal, domain IV"/>
    <property type="match status" value="1"/>
</dbReference>
<dbReference type="EMBL" id="JBHUII010000001">
    <property type="protein sequence ID" value="MFD2204256.1"/>
    <property type="molecule type" value="Genomic_DNA"/>
</dbReference>
<evidence type="ECO:0000259" key="7">
    <source>
        <dbReference type="SMART" id="SM00852"/>
    </source>
</evidence>
<organism evidence="8 9">
    <name type="scientific">Kiloniella antarctica</name>
    <dbReference type="NCBI Taxonomy" id="1550907"/>
    <lineage>
        <taxon>Bacteria</taxon>
        <taxon>Pseudomonadati</taxon>
        <taxon>Pseudomonadota</taxon>
        <taxon>Alphaproteobacteria</taxon>
        <taxon>Rhodospirillales</taxon>
        <taxon>Kiloniellaceae</taxon>
        <taxon>Kiloniella</taxon>
    </lineage>
</organism>
<evidence type="ECO:0000256" key="1">
    <source>
        <dbReference type="ARBA" id="ARBA00002901"/>
    </source>
</evidence>
<name>A0ABW5BHL2_9PROT</name>
<evidence type="ECO:0000256" key="4">
    <source>
        <dbReference type="ARBA" id="ARBA00023150"/>
    </source>
</evidence>
<dbReference type="EC" id="2.10.1.1" evidence="6"/>
<dbReference type="PANTHER" id="PTHR10192">
    <property type="entry name" value="MOLYBDOPTERIN BIOSYNTHESIS PROTEIN"/>
    <property type="match status" value="1"/>
</dbReference>
<dbReference type="InterPro" id="IPR036688">
    <property type="entry name" value="MoeA_C_domain_IV_sf"/>
</dbReference>
<comment type="caution">
    <text evidence="8">The sequence shown here is derived from an EMBL/GenBank/DDBJ whole genome shotgun (WGS) entry which is preliminary data.</text>
</comment>
<dbReference type="Gene3D" id="3.40.980.10">
    <property type="entry name" value="MoaB/Mog-like domain"/>
    <property type="match status" value="1"/>
</dbReference>
<dbReference type="CDD" id="cd00887">
    <property type="entry name" value="MoeA"/>
    <property type="match status" value="1"/>
</dbReference>
<dbReference type="InterPro" id="IPR036425">
    <property type="entry name" value="MoaB/Mog-like_dom_sf"/>
</dbReference>
<comment type="similarity">
    <text evidence="3 6">Belongs to the MoeA family.</text>
</comment>
<comment type="cofactor">
    <cofactor evidence="6">
        <name>Mg(2+)</name>
        <dbReference type="ChEBI" id="CHEBI:18420"/>
    </cofactor>
</comment>
<dbReference type="Proteomes" id="UP001597294">
    <property type="component" value="Unassembled WGS sequence"/>
</dbReference>
<evidence type="ECO:0000256" key="6">
    <source>
        <dbReference type="RuleBase" id="RU365090"/>
    </source>
</evidence>
<evidence type="ECO:0000256" key="3">
    <source>
        <dbReference type="ARBA" id="ARBA00010763"/>
    </source>
</evidence>
<dbReference type="SUPFAM" id="SSF63867">
    <property type="entry name" value="MoeA C-terminal domain-like"/>
    <property type="match status" value="1"/>
</dbReference>
<dbReference type="SUPFAM" id="SSF53218">
    <property type="entry name" value="Molybdenum cofactor biosynthesis proteins"/>
    <property type="match status" value="1"/>
</dbReference>
<comment type="function">
    <text evidence="1 6">Catalyzes the insertion of molybdate into adenylated molybdopterin with the concomitant release of AMP.</text>
</comment>
<dbReference type="Gene3D" id="2.170.190.11">
    <property type="entry name" value="Molybdopterin biosynthesis moea protein, domain 3"/>
    <property type="match status" value="1"/>
</dbReference>
<evidence type="ECO:0000313" key="9">
    <source>
        <dbReference type="Proteomes" id="UP001597294"/>
    </source>
</evidence>
<protein>
    <recommendedName>
        <fullName evidence="6">Molybdopterin molybdenumtransferase</fullName>
        <ecNumber evidence="6">2.10.1.1</ecNumber>
    </recommendedName>
</protein>
<evidence type="ECO:0000256" key="2">
    <source>
        <dbReference type="ARBA" id="ARBA00005046"/>
    </source>
</evidence>
<evidence type="ECO:0000313" key="8">
    <source>
        <dbReference type="EMBL" id="MFD2204256.1"/>
    </source>
</evidence>
<proteinExistence type="inferred from homology"/>
<dbReference type="InterPro" id="IPR038987">
    <property type="entry name" value="MoeA-like"/>
</dbReference>
<keyword evidence="6" id="KW-0460">Magnesium</keyword>
<comment type="pathway">
    <text evidence="2 6">Cofactor biosynthesis; molybdopterin biosynthesis.</text>
</comment>
<dbReference type="InterPro" id="IPR005110">
    <property type="entry name" value="MoeA_linker/N"/>
</dbReference>
<feature type="domain" description="MoaB/Mog" evidence="7">
    <location>
        <begin position="192"/>
        <end position="329"/>
    </location>
</feature>
<dbReference type="PANTHER" id="PTHR10192:SF5">
    <property type="entry name" value="GEPHYRIN"/>
    <property type="match status" value="1"/>
</dbReference>
<dbReference type="PROSITE" id="PS01079">
    <property type="entry name" value="MOCF_BIOSYNTHESIS_2"/>
    <property type="match status" value="1"/>
</dbReference>
<keyword evidence="4 6" id="KW-0501">Molybdenum cofactor biosynthesis</keyword>
<dbReference type="NCBIfam" id="TIGR00177">
    <property type="entry name" value="molyb_syn"/>
    <property type="match status" value="1"/>
</dbReference>
<sequence length="419" mass="44871">MAQLTDDCFAHGGKLMTTAQALELLNQKLHCIVQQKELPVASCLGKVLSQDVIAPCNVPPHDNSAVDGYAVYFDDLKCNQNTRLPISDRIAAGSRIKGHLTPGTCARIFTGAPMPLGADTVFMQEDCQLDDAGNVTIPHGIKRGSNRRFAGEDVIAGSTIFEAGRTLRPQDLGLISAVGIPSISIQNPLSVALFSTGDELKNPGDTLASGQVYDSNRFAIAGLLQNMGCRVSDLGILPDNFDHISNALSKAAGKFDLIITSGGVSVGEEDHVKQAVETQGHLHAWRLAIKPGRPIALGQLGQTAFVGLPGNPVAVMVTFANFVRPLIQILSGSQTRPPFTFPVIAAFSHKKKIDRREWLRVHLQKNDANVWEAHKYPGDGAGVLSSVCASDGFAELPEDLLTVEPGQIITYLPFNEIAL</sequence>
<keyword evidence="6" id="KW-0500">Molybdenum</keyword>
<dbReference type="InterPro" id="IPR008284">
    <property type="entry name" value="MoCF_biosynth_CS"/>
</dbReference>
<dbReference type="SUPFAM" id="SSF63882">
    <property type="entry name" value="MoeA N-terminal region -like"/>
    <property type="match status" value="1"/>
</dbReference>
<dbReference type="Gene3D" id="3.90.105.10">
    <property type="entry name" value="Molybdopterin biosynthesis moea protein, domain 2"/>
    <property type="match status" value="1"/>
</dbReference>
<dbReference type="SMART" id="SM00852">
    <property type="entry name" value="MoCF_biosynth"/>
    <property type="match status" value="1"/>
</dbReference>
<keyword evidence="6" id="KW-0808">Transferase</keyword>
<dbReference type="InterPro" id="IPR036135">
    <property type="entry name" value="MoeA_linker/N_sf"/>
</dbReference>
<reference evidence="9" key="1">
    <citation type="journal article" date="2019" name="Int. J. Syst. Evol. Microbiol.">
        <title>The Global Catalogue of Microorganisms (GCM) 10K type strain sequencing project: providing services to taxonomists for standard genome sequencing and annotation.</title>
        <authorList>
            <consortium name="The Broad Institute Genomics Platform"/>
            <consortium name="The Broad Institute Genome Sequencing Center for Infectious Disease"/>
            <person name="Wu L."/>
            <person name="Ma J."/>
        </authorList>
    </citation>
    <scope>NUCLEOTIDE SEQUENCE [LARGE SCALE GENOMIC DNA]</scope>
    <source>
        <strain evidence="9">CGMCC 4.7192</strain>
    </source>
</reference>
<accession>A0ABW5BHL2</accession>
<comment type="catalytic activity">
    <reaction evidence="5">
        <text>adenylyl-molybdopterin + molybdate = Mo-molybdopterin + AMP + H(+)</text>
        <dbReference type="Rhea" id="RHEA:35047"/>
        <dbReference type="ChEBI" id="CHEBI:15378"/>
        <dbReference type="ChEBI" id="CHEBI:36264"/>
        <dbReference type="ChEBI" id="CHEBI:62727"/>
        <dbReference type="ChEBI" id="CHEBI:71302"/>
        <dbReference type="ChEBI" id="CHEBI:456215"/>
        <dbReference type="EC" id="2.10.1.1"/>
    </reaction>
</comment>
<dbReference type="Pfam" id="PF03454">
    <property type="entry name" value="MoeA_C"/>
    <property type="match status" value="1"/>
</dbReference>
<dbReference type="Pfam" id="PF00994">
    <property type="entry name" value="MoCF_biosynth"/>
    <property type="match status" value="1"/>
</dbReference>
<dbReference type="InterPro" id="IPR001453">
    <property type="entry name" value="MoaB/Mog_dom"/>
</dbReference>
<dbReference type="InterPro" id="IPR005111">
    <property type="entry name" value="MoeA_C_domain_IV"/>
</dbReference>